<dbReference type="NCBIfam" id="TIGR01901">
    <property type="entry name" value="adhes_NPXG"/>
    <property type="match status" value="1"/>
</dbReference>
<dbReference type="InterPro" id="IPR012334">
    <property type="entry name" value="Pectin_lyas_fold"/>
</dbReference>
<keyword evidence="4" id="KW-1185">Reference proteome</keyword>
<evidence type="ECO:0000313" key="3">
    <source>
        <dbReference type="EMBL" id="WMN17979.1"/>
    </source>
</evidence>
<dbReference type="NCBIfam" id="TIGR01731">
    <property type="entry name" value="fil_hemag_20aa"/>
    <property type="match status" value="59"/>
</dbReference>
<gene>
    <name evidence="3" type="ORF">QL104_00825</name>
</gene>
<evidence type="ECO:0000313" key="4">
    <source>
        <dbReference type="Proteomes" id="UP001237292"/>
    </source>
</evidence>
<reference evidence="3 4" key="1">
    <citation type="journal article" date="2023" name="Access Microbiol">
        <title>The genome of a steinernematid-associated Pseudomonas piscis bacterium encodes the biosynthesis of insect toxins.</title>
        <authorList>
            <person name="Awori R.M."/>
            <person name="Hendre P."/>
            <person name="Amugune N.O."/>
        </authorList>
    </citation>
    <scope>NUCLEOTIDE SEQUENCE [LARGE SCALE GENOMIC DNA]</scope>
    <source>
        <strain evidence="3 4">75</strain>
    </source>
</reference>
<organism evidence="3 4">
    <name type="scientific">Pseudomonas piscis</name>
    <dbReference type="NCBI Taxonomy" id="2614538"/>
    <lineage>
        <taxon>Bacteria</taxon>
        <taxon>Pseudomonadati</taxon>
        <taxon>Pseudomonadota</taxon>
        <taxon>Gammaproteobacteria</taxon>
        <taxon>Pseudomonadales</taxon>
        <taxon>Pseudomonadaceae</taxon>
        <taxon>Pseudomonas</taxon>
    </lineage>
</organism>
<feature type="region of interest" description="Disordered" evidence="1">
    <location>
        <begin position="3301"/>
        <end position="3324"/>
    </location>
</feature>
<dbReference type="SUPFAM" id="SSF51126">
    <property type="entry name" value="Pectin lyase-like"/>
    <property type="match status" value="1"/>
</dbReference>
<dbReference type="Proteomes" id="UP001237292">
    <property type="component" value="Chromosome"/>
</dbReference>
<name>A0ABY9NHE8_9PSED</name>
<evidence type="ECO:0000256" key="1">
    <source>
        <dbReference type="SAM" id="MobiDB-lite"/>
    </source>
</evidence>
<evidence type="ECO:0000259" key="2">
    <source>
        <dbReference type="SMART" id="SM00912"/>
    </source>
</evidence>
<dbReference type="RefSeq" id="WP_282879087.1">
    <property type="nucleotide sequence ID" value="NZ_CP133164.1"/>
</dbReference>
<dbReference type="InterPro" id="IPR025157">
    <property type="entry name" value="Hemagglutinin_rpt"/>
</dbReference>
<dbReference type="Pfam" id="PF13332">
    <property type="entry name" value="Fil_haemagg_2"/>
    <property type="match status" value="3"/>
</dbReference>
<proteinExistence type="predicted"/>
<dbReference type="InterPro" id="IPR008619">
    <property type="entry name" value="Filamentous_hemagglutn_rpt"/>
</dbReference>
<feature type="domain" description="Filamentous haemagglutinin FhaB/tRNA nuclease CdiA-like TPS" evidence="2">
    <location>
        <begin position="64"/>
        <end position="185"/>
    </location>
</feature>
<dbReference type="EMBL" id="CP133164">
    <property type="protein sequence ID" value="WMN17979.1"/>
    <property type="molecule type" value="Genomic_DNA"/>
</dbReference>
<dbReference type="InterPro" id="IPR011050">
    <property type="entry name" value="Pectin_lyase_fold/virulence"/>
</dbReference>
<dbReference type="Pfam" id="PF05860">
    <property type="entry name" value="TPS"/>
    <property type="match status" value="1"/>
</dbReference>
<dbReference type="InterPro" id="IPR008638">
    <property type="entry name" value="FhaB/CdiA-like_TPS"/>
</dbReference>
<dbReference type="Pfam" id="PF05594">
    <property type="entry name" value="Fil_haemagg"/>
    <property type="match status" value="23"/>
</dbReference>
<feature type="region of interest" description="Disordered" evidence="1">
    <location>
        <begin position="2621"/>
        <end position="2641"/>
    </location>
</feature>
<dbReference type="Gene3D" id="2.160.20.10">
    <property type="entry name" value="Single-stranded right-handed beta-helix, Pectin lyase-like"/>
    <property type="match status" value="1"/>
</dbReference>
<protein>
    <submittedName>
        <fullName evidence="3">Hemagglutinin repeat-containing protein</fullName>
    </submittedName>
</protein>
<accession>A0ABY9NHE8</accession>
<dbReference type="SMART" id="SM00912">
    <property type="entry name" value="Haemagg_act"/>
    <property type="match status" value="1"/>
</dbReference>
<dbReference type="InterPro" id="IPR010069">
    <property type="entry name" value="CdiA_FHA1_rpt"/>
</dbReference>
<sequence length="4570" mass="471702">MDVRQFAFLARQPSAALQSRDSFWGLPKRGLAFILANMMFWQPLVVMADGIVVNGSGTTLGQAGNGVPVVNIATPNGGGLSHNKFSDYNVGQQGVILNNATDRTQSTQLGGIILGNPNLGGRAANVILNEVNGGSPSQLKGYTEVAGQSAHVIVANPYGVTCNGCGFINTPKTTLTTGKPVIENGQLQRYQVDQGSVAIEGAGLNASNIDQFEIITRSAKVNAQIQARHLALVTGANDVDAQTLKATVRAANPADAPQLAIDSSALGGMYAGAIKLVGTEAGVGVKLDGKLIASGGDIQLDANGQLRMAQVTADKGAVAIKAQVLETQGAVYAGTELKVETQGDLHNRNNLVARDRITLTSGGTLNNQGIIEAGVNADNSRNAQGDLSLRAQSLNNAGKSLVASRDLSVTTTQALDNQGGTLSGQRQVTVKAGTLDNRHQGRVLSAGNADLTAGQLLNTQGGLVNSAGQLNAQASALDNRQGELSSLAGLKLQVATLDNVAGLVTAGTQLHLNVDGALNNQGGQLTSLQTLDLKAGQVDNRDAGRIASNNKLTASLTALDQRNGGRLTSTTALDLDLNQGFLNNQGGLIRGPRLVLNNLAQVSNQDGEISSAQAFTLNAQGLDNRGGELLSDQGLTLRLDQALNNAGGLISAKGLTVRAAALDNSSGTLTSQNALNLNLDGALTNHEGELSSGADGELHAASLDNHAGKLISEARLTAIIAGLLDNQGQGQVSAQGALAIQAGSFDNRQGHLIGQDLLTLDSALLDNRHGKVSAGQRLQLNVGHLDNRLNGLLLGRSAVNYLGTTLDNRGGLLSGAGPVQLDAALVENAGGRVASQQDLNANVERFNQQKGELVAQGNLSLAGRVLDNREGGLVGATKALELKVDDIDNQSGSLSGSTGVKVNGARLDNSGGKLLTDTDLTLQVAQLINQSQGLVSGKGQVTVQGQRLDNREGTVSGEKGLALHLSGKLDNTRGVLTTEGALGASAASVDNSTGKFSSAGALTLASSGALDNRQGSISSAGGLGLGSSSLDNRHGLLDAKGPATVTTGAFDNTAGGRLVSLDSLELKAGQVSNGADSRIASDGALTASVSGFDQQGGQLFSKTSLSLDLNNGQLNNRQGLINGPLLMLKNLNGVDNRNGEISSSQAFVLAANTLDNSAGKLISQQALTLRIEQALANLKGQVSAAALQVRSASLDNRDGMLSSRGATTVAVDGALLNQGGSLIGDGLTRLDAASLDNTHGQVSSKSDVLARVGQASNHNGLLLADGSLTLEGAGLDNRNDGLVRATQGVELKVAEIDNRGGEISSKANVHLKGRQLDNSDGGQVVAGQALDLTLSSILNRQQGKLQAQTALALSGTSLDNTGGSLSSQEDVALELAGDLLNDQGSLSSEGRLTVNTANLHNNQGVLSSAGQLGITSLGLVDNRGGQLVSDAGLVLHSASLDNTRQGTLSSARALRITTGTFDNSQGGHVSARNTLDIQAGQLINRDGGQLTSNQALSATVTGLDQQGGKLSSNSAVTLDLNHGQLNNQGGLINGPLLNLKNLKGVNNQGGEISSAQGFVLAAEHLDNGAGKLLSNQALTLRVSRELNNLKGLIAAQSIDGRAASLDNSGGTLTSRSDLLLNIDGQLGNRQQGLINATRTLTLGSTGLDNQQGTLTAAAIGLDLGAGDLNNNSGLISSTGVLTLEHLRDLDNRQGEISTTQQLELAGRRLDNDAGTLISHQGLSLNAGQMSNRGGLMSGWQGVKIDAANLDNRNNGTVSSRYGKLEAHVANDLLNRDGGALVSQQGLSVSAANLDNSERGVLSSAGGQRLSVSGRLDNSQGGLIDSGADLDLQAQTLVNAAGTINAQQQLNVTGTHLDNSAGTLASNGAVTLDLLGALVNTRGKLASAEQLLLKRASQVDNQGGELISQGLLSLAAGSLDNRNRGTVAANGALLLNIDAALQNSTDGLLHSRNADVKLKAGSLDNVAGVIQGQTALDLDVQGAFDNRRGKVIAETADLSLAAATIDNRGGTLSSLKGALQGKALGGWLRNDFEQDNPRQGGIIQAQALSLSSASLNNHGGRLAAQSGDTTITTGDFDNRDGGVYAQQAVKVNAASFDNSGDVRGQVAGNRIDFDLSGALNNQRGILESAQTLNIRAASLDNRGGQLRALGAEGRTGLQIAGAFDSRAGKLETANRDLTLDVGSFQNQGGSVLHAGTGTFDISTDNLTRAGGNLVTRGGLTLDTDTWTNSSVIQAGRLTLNVNTLNQTAEGQLLASESLVGRGGNWSNDGLIASDGSLDLTLAGSYGGSGRTSSQGSLDLSAAQLNLASAGSLAGGGRTSIDVLGQMSNLGRVTSSSDLHIKADTVLNQGTLAGAQGLTVKARSLSNGSLETNGGGLLFSGADMDLQVTELTNNRSDIYSLGNLLVAGRDSARAARMENISGTLESQGNMQLDVQELINRKEKIDYNKEFVSGNITVSNYYSGSKHRQTNYYARETFRNVIKEDSPQSLLHAGGNLTVRGGDITNTNSTLSATGNISIDADNLLNKGDVAGESVRTRMWYSGWAKKKSDYAFSGGYVASYNAQTTPTPISEQAFNNYTSAWGGGLVSDVTTDSQVVGGAISPAIIQAGGAISIKASQTLVNSSVTESKRPDRTSQPGVDTSVRGGVEPVVVKLNAQLPPDLAQQQVNPLTLPGFSLPSGQNGLFRLSQQDGSTATGAAPQQWSMGSAQVSNVQHQKAVPTGVEREVAITGSTQLQAQALESLQANRQKGERATGATAITVATPGIETGPLGRTTVADSQPTATLSNQASDPGLLNINRVQGLPERSPAAQPHKYLIETNPVLTDLKQFMSSDYLLSNLGYNPDDSAKRLGDGFYEQKLIQQAVTARTGQRFINGQDTDEKLFKYLMDNAIKSKQQLNLAVGVSLTSEQVAALTHDIVWLESTEVNGEQVLVPVLYLAHSNNRLAPNGALIAGSDLNLIAGKNLDNAGTLRATHNLSAQAGQDLVNSGLIEAGDRLDLLAGNTLVNKAGGIIAGRDVSLRASQGDVINERTVTGLDSGIGDHRFHNDLLDSSARIEAANQLSVDAGRDLLNNGGSLKSGADLSLKAGRDIRIASVEKIDSADQGAHHRSQTIAQSGSTVEAGRDLKAQAGRDLTAIASQIEAKRDINMTATENLTLASAADEEHAYSKTKKVTKQEDHVQQVSTTLAAGGNVTLKAGEDLQLIASRVTAGNEAYLYAVGDVNLDAAQNSDYSYFSKTKKSSSSKKFRLDETESIANVGSLVSAGTNSVLVAGKNLQLQGSTVIAEKGNAKLAAGKDVQILAVTDSESDRHERKQSKSGWGGLKSSKVEDKVSEVRTTSVGSMVSGDTVSVTSGRDTTVTGSSLVSTGDLSVLAVRDLTIDAAANTFSRTEMHKQKNRDLTGILTANKLGVDDITGNQHLSISSRKHNGTAQETTLAGSTIGSSAGNVNLNAGRELKVVASDLVSTKDMSLSGADVTIAAGIETARQTSTDSARSLAVGRVVGGALVDTARSIRDATKAAKEADDSRLKAVKLAQATLAAYNFGGQASDANGQSTGFRDKQGGSPSNGSLIKIGTELASVHSKSSSEYNSQTAKQSTLKVGQELSITASGAVAGSRGDIQVVGSSLESGNTLLLAKNDVLLQSAQDTSDRKNSGSSSKTAIGASFNIGEQNGFTLDLGAQGAKNKGNGSSVTQVNTTLKTKELVLQSGRDTALAGAQVQADVIKAKIGGDLNIQSRQDTESSNSKQSSGGVGASICIPPFCYGSMVTGSANIAAGKTKSDYKAVTDQSGFFAGTGGYDIHVGKNTTLDGAVIASEASADRNHLSTDRLLVSDIKNTSEIQSQSAGIGISSSSVGGSSLGGSIPVALAEKDRSHTRSAVSDGTIVIRSPEGDKDLVGLNRDTNNANQHLDRPDEKKIRERIDLIQSSAQLASGVISAVAKAKSDEAKKLEQQAKEQAKAGSPGAEATARAADASYAEAQRWQVGGDKKLMADIASGLIAAGLGGATGGTAVGIVANTSSSDIFNRIGTFADAQKNREGIDSATKAAWEEGGAARVLLHALAGAAIGLSSGNAQSGALGAGTSAALIPSLIQALADSGMKEADQKAIASLVAAGVGSAIGAGGGSTGSIVAGGTALGVEKYNRQLHPDEIKFASEDERVKRYAKERGITDEQARMELLRTAAAMVDRGWSNVLGVGEGNRPEAVRFLRTELSQSKSTDLFQVSLADYNNERLGLSRLMKDRKSVESLVKYIELVDPYTYLHDPKNQAEILSAKGQGSAEGFANAVEGAASFASKTTLWLMSTANCPSCGGRQFAAALEAVQNLPEEYRLKGYLDTLHIMQGYGADVLRQNEASATSAGVGIGLGGLGAGSAGVATTRLTGELAEVVGRRFTGILNEASEQALIKSGGIFGPDGKPVMDLGILTREQKGVMGDLFGERSVQKIVPDGQKLARVPGVGETGIDDLYKVNRSDVDFVVIEYKFIGDNKKSGASGLGSTQDGKQGSMAWTLGGDRLERAVGKNQMLDVEAAMRMNRTETWVVRTRPDGSTEIEVLDARGKVKAVDTSKILPSKNLSGVLP</sequence>